<protein>
    <submittedName>
        <fullName evidence="3">Uncharacterized protein</fullName>
    </submittedName>
</protein>
<gene>
    <name evidence="3" type="ORF">QR680_005811</name>
</gene>
<feature type="compositionally biased region" description="Polar residues" evidence="1">
    <location>
        <begin position="1"/>
        <end position="11"/>
    </location>
</feature>
<keyword evidence="2" id="KW-0472">Membrane</keyword>
<feature type="transmembrane region" description="Helical" evidence="2">
    <location>
        <begin position="86"/>
        <end position="106"/>
    </location>
</feature>
<evidence type="ECO:0000313" key="4">
    <source>
        <dbReference type="Proteomes" id="UP001175271"/>
    </source>
</evidence>
<evidence type="ECO:0000313" key="3">
    <source>
        <dbReference type="EMBL" id="KAK0411729.1"/>
    </source>
</evidence>
<proteinExistence type="predicted"/>
<keyword evidence="4" id="KW-1185">Reference proteome</keyword>
<keyword evidence="2" id="KW-0812">Transmembrane</keyword>
<comment type="caution">
    <text evidence="3">The sequence shown here is derived from an EMBL/GenBank/DDBJ whole genome shotgun (WGS) entry which is preliminary data.</text>
</comment>
<name>A0AA39HVR8_9BILA</name>
<dbReference type="AlphaFoldDB" id="A0AA39HVR8"/>
<keyword evidence="2" id="KW-1133">Transmembrane helix</keyword>
<organism evidence="3 4">
    <name type="scientific">Steinernema hermaphroditum</name>
    <dbReference type="NCBI Taxonomy" id="289476"/>
    <lineage>
        <taxon>Eukaryota</taxon>
        <taxon>Metazoa</taxon>
        <taxon>Ecdysozoa</taxon>
        <taxon>Nematoda</taxon>
        <taxon>Chromadorea</taxon>
        <taxon>Rhabditida</taxon>
        <taxon>Tylenchina</taxon>
        <taxon>Panagrolaimomorpha</taxon>
        <taxon>Strongyloidoidea</taxon>
        <taxon>Steinernematidae</taxon>
        <taxon>Steinernema</taxon>
    </lineage>
</organism>
<evidence type="ECO:0000256" key="1">
    <source>
        <dbReference type="SAM" id="MobiDB-lite"/>
    </source>
</evidence>
<feature type="region of interest" description="Disordered" evidence="1">
    <location>
        <begin position="1"/>
        <end position="57"/>
    </location>
</feature>
<dbReference type="Proteomes" id="UP001175271">
    <property type="component" value="Unassembled WGS sequence"/>
</dbReference>
<evidence type="ECO:0000256" key="2">
    <source>
        <dbReference type="SAM" id="Phobius"/>
    </source>
</evidence>
<feature type="compositionally biased region" description="Basic and acidic residues" evidence="1">
    <location>
        <begin position="22"/>
        <end position="51"/>
    </location>
</feature>
<dbReference type="EMBL" id="JAUCMV010000003">
    <property type="protein sequence ID" value="KAK0411729.1"/>
    <property type="molecule type" value="Genomic_DNA"/>
</dbReference>
<sequence length="207" mass="22601">MLNQHKITSTPRAIPKFTPGKSAEKLKSKPEVEKKKKEAPEKPKPPEQQKDENEEAETIINVIRRDVDSSIAESEKRIRRARKTSLACLIIFVFLSIGLFVGSIYLGTRSATAKKAFLDRVSNCTFRYEHAICLDGLCGNSSLLLFGSSCNNLLGSEKSEVTCNTGRTCGKKTVNCPNGAQLVVPTNDGGIAFYANQQKIGYSVGGT</sequence>
<accession>A0AA39HVR8</accession>
<reference evidence="3" key="1">
    <citation type="submission" date="2023-06" db="EMBL/GenBank/DDBJ databases">
        <title>Genomic analysis of the entomopathogenic nematode Steinernema hermaphroditum.</title>
        <authorList>
            <person name="Schwarz E.M."/>
            <person name="Heppert J.K."/>
            <person name="Baniya A."/>
            <person name="Schwartz H.T."/>
            <person name="Tan C.-H."/>
            <person name="Antoshechkin I."/>
            <person name="Sternberg P.W."/>
            <person name="Goodrich-Blair H."/>
            <person name="Dillman A.R."/>
        </authorList>
    </citation>
    <scope>NUCLEOTIDE SEQUENCE</scope>
    <source>
        <strain evidence="3">PS9179</strain>
        <tissue evidence="3">Whole animal</tissue>
    </source>
</reference>